<name>A0A3E5GKZ8_9BACE</name>
<dbReference type="InterPro" id="IPR013728">
    <property type="entry name" value="BT_3987-like_N"/>
</dbReference>
<dbReference type="Gene3D" id="2.60.40.1740">
    <property type="entry name" value="hypothetical protein (bacova_03559)"/>
    <property type="match status" value="1"/>
</dbReference>
<evidence type="ECO:0000313" key="5">
    <source>
        <dbReference type="EMBL" id="MCS2791699.1"/>
    </source>
</evidence>
<feature type="domain" description="BT-3987-like N-terminal" evidence="2">
    <location>
        <begin position="35"/>
        <end position="155"/>
    </location>
</feature>
<evidence type="ECO:0000259" key="3">
    <source>
        <dbReference type="Pfam" id="PF14274"/>
    </source>
</evidence>
<gene>
    <name evidence="4" type="ORF">ERS852461_01269</name>
    <name evidence="5" type="ORF">NXW97_06695</name>
    <name evidence="6" type="ORF">NXY30_07845</name>
</gene>
<evidence type="ECO:0000259" key="2">
    <source>
        <dbReference type="Pfam" id="PF08522"/>
    </source>
</evidence>
<evidence type="ECO:0000256" key="1">
    <source>
        <dbReference type="SAM" id="SignalP"/>
    </source>
</evidence>
<dbReference type="Proteomes" id="UP001060104">
    <property type="component" value="Chromosome"/>
</dbReference>
<dbReference type="RefSeq" id="WP_010536344.1">
    <property type="nucleotide sequence ID" value="NZ_CABMFH010000003.1"/>
</dbReference>
<dbReference type="Pfam" id="PF08522">
    <property type="entry name" value="BT_3987-like_N"/>
    <property type="match status" value="1"/>
</dbReference>
<organism evidence="4 7">
    <name type="scientific">Bacteroides faecis</name>
    <dbReference type="NCBI Taxonomy" id="674529"/>
    <lineage>
        <taxon>Bacteria</taxon>
        <taxon>Pseudomonadati</taxon>
        <taxon>Bacteroidota</taxon>
        <taxon>Bacteroidia</taxon>
        <taxon>Bacteroidales</taxon>
        <taxon>Bacteroidaceae</taxon>
        <taxon>Bacteroides</taxon>
    </lineage>
</organism>
<evidence type="ECO:0000313" key="8">
    <source>
        <dbReference type="Proteomes" id="UP001060104"/>
    </source>
</evidence>
<accession>A0A174IB93</accession>
<sequence length="292" mass="33287">MKLFNYTRCLCLSFSLLVLASCNVENPIDGEQYIKQVYLVGAYDKLQGKEVAYGSEREIFVSVAIGGTVSLDHDVTIRLEQADYINIDNYNKKNVVGDDIPYEAMPQELYNIPSWEGTIKAGEEYVRIPIHIYADQVNCDKRYIIPLRIAEVSDYEPTPTDTVLMVNLKMVNEYSGTYIISGTNVRYENDEPIVSETSSLNTPRTMIAVDQYTVRLFHKVESEELTNADKAAMKLIVNPTDNTVTIEPWKDLPILKGGGTFDVEKHTFTIWYHYMENGKEYRTEATIVKNKS</sequence>
<accession>A0A3E5GKZ8</accession>
<dbReference type="EMBL" id="CP103141">
    <property type="protein sequence ID" value="UVQ76278.1"/>
    <property type="molecule type" value="Genomic_DNA"/>
</dbReference>
<dbReference type="Pfam" id="PF14274">
    <property type="entry name" value="BT_3044-like_C"/>
    <property type="match status" value="1"/>
</dbReference>
<dbReference type="PROSITE" id="PS51257">
    <property type="entry name" value="PROKAR_LIPOPROTEIN"/>
    <property type="match status" value="1"/>
</dbReference>
<dbReference type="GeneID" id="69588441"/>
<proteinExistence type="predicted"/>
<dbReference type="EMBL" id="JANUTS010000001">
    <property type="protein sequence ID" value="MCS2791699.1"/>
    <property type="molecule type" value="Genomic_DNA"/>
</dbReference>
<evidence type="ECO:0000313" key="7">
    <source>
        <dbReference type="Proteomes" id="UP000095606"/>
    </source>
</evidence>
<feature type="signal peptide" evidence="1">
    <location>
        <begin position="1"/>
        <end position="20"/>
    </location>
</feature>
<protein>
    <submittedName>
        <fullName evidence="5">DUF4361 domain-containing protein</fullName>
    </submittedName>
    <submittedName>
        <fullName evidence="4">Domain of uncharacterized function (DUF1735)</fullName>
    </submittedName>
</protein>
<feature type="chain" id="PRO_5044593272" evidence="1">
    <location>
        <begin position="21"/>
        <end position="292"/>
    </location>
</feature>
<evidence type="ECO:0000313" key="4">
    <source>
        <dbReference type="EMBL" id="CUO84434.1"/>
    </source>
</evidence>
<feature type="domain" description="BT-3044-like C-terminal" evidence="3">
    <location>
        <begin position="163"/>
        <end position="286"/>
    </location>
</feature>
<dbReference type="EMBL" id="CZAE01000004">
    <property type="protein sequence ID" value="CUO84434.1"/>
    <property type="molecule type" value="Genomic_DNA"/>
</dbReference>
<dbReference type="AlphaFoldDB" id="A0A3E5GKZ8"/>
<dbReference type="InterPro" id="IPR025371">
    <property type="entry name" value="BT_3044-like_C"/>
</dbReference>
<reference evidence="5" key="2">
    <citation type="submission" date="2022-08" db="EMBL/GenBank/DDBJ databases">
        <title>Genome Sequencing of Bacteroides fragilis Group Isolates with Nanopore Technology.</title>
        <authorList>
            <person name="Tisza M.J."/>
            <person name="Smith D."/>
            <person name="Dekker J.P."/>
        </authorList>
    </citation>
    <scope>NUCLEOTIDE SEQUENCE</scope>
    <source>
        <strain evidence="5">BFG-351</strain>
        <strain evidence="6">BFG-527</strain>
    </source>
</reference>
<evidence type="ECO:0000313" key="6">
    <source>
        <dbReference type="EMBL" id="UVQ76278.1"/>
    </source>
</evidence>
<dbReference type="Proteomes" id="UP001204548">
    <property type="component" value="Unassembled WGS sequence"/>
</dbReference>
<dbReference type="Proteomes" id="UP000095606">
    <property type="component" value="Unassembled WGS sequence"/>
</dbReference>
<reference evidence="4 7" key="1">
    <citation type="submission" date="2015-09" db="EMBL/GenBank/DDBJ databases">
        <authorList>
            <consortium name="Pathogen Informatics"/>
        </authorList>
    </citation>
    <scope>NUCLEOTIDE SEQUENCE [LARGE SCALE GENOMIC DNA]</scope>
    <source>
        <strain evidence="4 7">2789STDY5834846</strain>
    </source>
</reference>
<keyword evidence="1" id="KW-0732">Signal</keyword>
<keyword evidence="8" id="KW-1185">Reference proteome</keyword>